<keyword evidence="3" id="KW-1185">Reference proteome</keyword>
<proteinExistence type="predicted"/>
<sequence length="401" mass="45225">MKSKIWLVVIFIALALAYEFLFQPIRQSSTENKITLPSEPIGSTSSNQKSQARQGNEHNAEKGDKVAGNFSETFSSEENPEQRHSSKESKLEKTTSDILACAYQEESEQENEAKAIAIETFANELLNADNTELQKTAYLFNKLSSETSPHHTRIFLDEYLHQRPDDKLAVLQLLNTCKQLPHDTECNQTLAENIDYSDPENGVLWLQLAALMLAQENQQAFTHYLKIAIEKTSFSNYFFEYIGLFFDSAYGVIDLPFNQVYTLGSSLVSSADISSVINYCGKVPTSNTTLFGICQQLGSSMQIHADDMLLQAMGAGISRESYKKSNDQTALANQIKVDEQRYKAMFNLDWQNAQSLIVWDDELMTTWIEHGKLFGEQAAVNALIEEAKIKSLNPDYRPCQQ</sequence>
<dbReference type="Proteomes" id="UP000568664">
    <property type="component" value="Unassembled WGS sequence"/>
</dbReference>
<accession>A0A7Y0LB67</accession>
<gene>
    <name evidence="2" type="ORF">HII17_05945</name>
</gene>
<evidence type="ECO:0000313" key="2">
    <source>
        <dbReference type="EMBL" id="NMP31102.1"/>
    </source>
</evidence>
<name>A0A7Y0LB67_9GAMM</name>
<dbReference type="AlphaFoldDB" id="A0A7Y0LB67"/>
<feature type="region of interest" description="Disordered" evidence="1">
    <location>
        <begin position="33"/>
        <end position="93"/>
    </location>
</feature>
<feature type="compositionally biased region" description="Basic and acidic residues" evidence="1">
    <location>
        <begin position="55"/>
        <end position="65"/>
    </location>
</feature>
<feature type="compositionally biased region" description="Basic and acidic residues" evidence="1">
    <location>
        <begin position="80"/>
        <end position="93"/>
    </location>
</feature>
<dbReference type="RefSeq" id="WP_169074441.1">
    <property type="nucleotide sequence ID" value="NZ_JABBXH010000002.1"/>
</dbReference>
<evidence type="ECO:0000313" key="3">
    <source>
        <dbReference type="Proteomes" id="UP000568664"/>
    </source>
</evidence>
<evidence type="ECO:0000256" key="1">
    <source>
        <dbReference type="SAM" id="MobiDB-lite"/>
    </source>
</evidence>
<protein>
    <submittedName>
        <fullName evidence="2">Uncharacterized protein</fullName>
    </submittedName>
</protein>
<comment type="caution">
    <text evidence="2">The sequence shown here is derived from an EMBL/GenBank/DDBJ whole genome shotgun (WGS) entry which is preliminary data.</text>
</comment>
<dbReference type="EMBL" id="JABBXH010000002">
    <property type="protein sequence ID" value="NMP31102.1"/>
    <property type="molecule type" value="Genomic_DNA"/>
</dbReference>
<feature type="compositionally biased region" description="Polar residues" evidence="1">
    <location>
        <begin position="33"/>
        <end position="54"/>
    </location>
</feature>
<reference evidence="2 3" key="1">
    <citation type="submission" date="2020-04" db="EMBL/GenBank/DDBJ databases">
        <title>Thalassotalea sp. M1531, isolated from the surface of marine red alga.</title>
        <authorList>
            <person name="Pang L."/>
            <person name="Lu D.-C."/>
        </authorList>
    </citation>
    <scope>NUCLEOTIDE SEQUENCE [LARGE SCALE GENOMIC DNA]</scope>
    <source>
        <strain evidence="2 3">M1531</strain>
    </source>
</reference>
<organism evidence="2 3">
    <name type="scientific">Thalassotalea algicola</name>
    <dbReference type="NCBI Taxonomy" id="2716224"/>
    <lineage>
        <taxon>Bacteria</taxon>
        <taxon>Pseudomonadati</taxon>
        <taxon>Pseudomonadota</taxon>
        <taxon>Gammaproteobacteria</taxon>
        <taxon>Alteromonadales</taxon>
        <taxon>Colwelliaceae</taxon>
        <taxon>Thalassotalea</taxon>
    </lineage>
</organism>